<keyword evidence="2" id="KW-1133">Transmembrane helix</keyword>
<feature type="domain" description="DUF7495" evidence="3">
    <location>
        <begin position="273"/>
        <end position="383"/>
    </location>
</feature>
<feature type="transmembrane region" description="Helical" evidence="2">
    <location>
        <begin position="197"/>
        <end position="219"/>
    </location>
</feature>
<proteinExistence type="predicted"/>
<accession>A0ABD3SE80</accession>
<evidence type="ECO:0000259" key="3">
    <source>
        <dbReference type="Pfam" id="PF24325"/>
    </source>
</evidence>
<evidence type="ECO:0000256" key="2">
    <source>
        <dbReference type="SAM" id="Phobius"/>
    </source>
</evidence>
<reference evidence="4 5" key="1">
    <citation type="submission" date="2024-10" db="EMBL/GenBank/DDBJ databases">
        <title>Updated reference genomes for cyclostephanoid diatoms.</title>
        <authorList>
            <person name="Roberts W.R."/>
            <person name="Alverson A.J."/>
        </authorList>
    </citation>
    <scope>NUCLEOTIDE SEQUENCE [LARGE SCALE GENOMIC DNA]</scope>
    <source>
        <strain evidence="4 5">AJA228-03</strain>
    </source>
</reference>
<feature type="domain" description="DUF7495" evidence="3">
    <location>
        <begin position="465"/>
        <end position="576"/>
    </location>
</feature>
<dbReference type="EMBL" id="JALLPB020000058">
    <property type="protein sequence ID" value="KAL3822693.1"/>
    <property type="molecule type" value="Genomic_DNA"/>
</dbReference>
<dbReference type="AlphaFoldDB" id="A0ABD3SE80"/>
<keyword evidence="2" id="KW-0812">Transmembrane</keyword>
<feature type="compositionally biased region" description="Acidic residues" evidence="1">
    <location>
        <begin position="43"/>
        <end position="52"/>
    </location>
</feature>
<gene>
    <name evidence="4" type="ORF">ACHAXA_009575</name>
</gene>
<evidence type="ECO:0000256" key="1">
    <source>
        <dbReference type="SAM" id="MobiDB-lite"/>
    </source>
</evidence>
<organism evidence="4 5">
    <name type="scientific">Cyclostephanos tholiformis</name>
    <dbReference type="NCBI Taxonomy" id="382380"/>
    <lineage>
        <taxon>Eukaryota</taxon>
        <taxon>Sar</taxon>
        <taxon>Stramenopiles</taxon>
        <taxon>Ochrophyta</taxon>
        <taxon>Bacillariophyta</taxon>
        <taxon>Coscinodiscophyceae</taxon>
        <taxon>Thalassiosirophycidae</taxon>
        <taxon>Stephanodiscales</taxon>
        <taxon>Stephanodiscaceae</taxon>
        <taxon>Cyclostephanos</taxon>
    </lineage>
</organism>
<feature type="compositionally biased region" description="Gly residues" evidence="1">
    <location>
        <begin position="113"/>
        <end position="123"/>
    </location>
</feature>
<dbReference type="Pfam" id="PF24325">
    <property type="entry name" value="DUF7495"/>
    <property type="match status" value="2"/>
</dbReference>
<keyword evidence="2" id="KW-0472">Membrane</keyword>
<dbReference type="InterPro" id="IPR055918">
    <property type="entry name" value="DUF7495"/>
</dbReference>
<feature type="region of interest" description="Disordered" evidence="1">
    <location>
        <begin position="105"/>
        <end position="147"/>
    </location>
</feature>
<feature type="region of interest" description="Disordered" evidence="1">
    <location>
        <begin position="28"/>
        <end position="52"/>
    </location>
</feature>
<evidence type="ECO:0000313" key="5">
    <source>
        <dbReference type="Proteomes" id="UP001530377"/>
    </source>
</evidence>
<dbReference type="Proteomes" id="UP001530377">
    <property type="component" value="Unassembled WGS sequence"/>
</dbReference>
<sequence length="577" mass="62731">MASSRKEEEVANAYRDYLRSIRDGGFESYLDDDSGDGGNDVDGGMDDDDDVDLDNREIDIEEERRVGGSMYGALYGVQDVRASPGAVVSPYKAWRARARELALREAEREGRIGKGGGAGGNNGGDDRGTRGAAGGGGPPYSSSSSLPWRALDRFRERRRRGGGGAGGGNALRNGVVLQGSDAELPRWHRMASFDRAVLCRVVLIVSCMLVALSCGIVYYSRQGGAATEETESKTSSGGGGIVGSSASPPTTGDDGHSVALDAIKNALKTFDPVWYNRRSGWEGITFDDAVSFCKSHDRRVPCPYEIYCNQDDGVPYRGDRPNGEQWSAISNGYNQFVQVGGMFTCQRYTDLHNNEKPDWGITGISPDHEHGAGGITQNLMCCRDAYNIGSLDPKTEWGKTERLHHVEADVTTKMSNSTMVQVEDAIGEEDPTNVGNAAVVSSGVTWQDVDEQTREKAVIAAFQPVWFTSAHGWTGGSYEDGVLFCESYNHMVLCPYAAYCPNGRANAPLPGSMIVKPYEEEWAPANGPMNTWLQVGTIDGDEKTRCTFHHEVLGVRPQWGIDGTRKEVKHHIMCCLM</sequence>
<name>A0ABD3SE80_9STRA</name>
<keyword evidence="5" id="KW-1185">Reference proteome</keyword>
<evidence type="ECO:0000313" key="4">
    <source>
        <dbReference type="EMBL" id="KAL3822693.1"/>
    </source>
</evidence>
<comment type="caution">
    <text evidence="4">The sequence shown here is derived from an EMBL/GenBank/DDBJ whole genome shotgun (WGS) entry which is preliminary data.</text>
</comment>
<feature type="region of interest" description="Disordered" evidence="1">
    <location>
        <begin position="229"/>
        <end position="255"/>
    </location>
</feature>
<protein>
    <recommendedName>
        <fullName evidence="3">DUF7495 domain-containing protein</fullName>
    </recommendedName>
</protein>